<keyword evidence="5" id="KW-0560">Oxidoreductase</keyword>
<dbReference type="OrthoDB" id="2450120at2"/>
<evidence type="ECO:0000259" key="6">
    <source>
        <dbReference type="Pfam" id="PF00441"/>
    </source>
</evidence>
<dbReference type="SUPFAM" id="SSF47203">
    <property type="entry name" value="Acyl-CoA dehydrogenase C-terminal domain-like"/>
    <property type="match status" value="1"/>
</dbReference>
<dbReference type="InterPro" id="IPR009100">
    <property type="entry name" value="AcylCoA_DH/oxidase_NM_dom_sf"/>
</dbReference>
<evidence type="ECO:0000256" key="2">
    <source>
        <dbReference type="ARBA" id="ARBA00009347"/>
    </source>
</evidence>
<keyword evidence="3" id="KW-0285">Flavoprotein</keyword>
<accession>A0A562BK05</accession>
<dbReference type="EMBL" id="VLJN01000017">
    <property type="protein sequence ID" value="TWG85588.1"/>
    <property type="molecule type" value="Genomic_DNA"/>
</dbReference>
<dbReference type="GO" id="GO:0050660">
    <property type="term" value="F:flavin adenine dinucleotide binding"/>
    <property type="evidence" value="ECO:0007669"/>
    <property type="project" value="InterPro"/>
</dbReference>
<keyword evidence="8" id="KW-1185">Reference proteome</keyword>
<name>A0A562BK05_9BURK</name>
<evidence type="ECO:0000256" key="1">
    <source>
        <dbReference type="ARBA" id="ARBA00001974"/>
    </source>
</evidence>
<gene>
    <name evidence="7" type="ORF">L602_002400000340</name>
</gene>
<evidence type="ECO:0000313" key="7">
    <source>
        <dbReference type="EMBL" id="TWG85588.1"/>
    </source>
</evidence>
<organism evidence="7 8">
    <name type="scientific">Cupriavidus gilardii J11</name>
    <dbReference type="NCBI Taxonomy" id="936133"/>
    <lineage>
        <taxon>Bacteria</taxon>
        <taxon>Pseudomonadati</taxon>
        <taxon>Pseudomonadota</taxon>
        <taxon>Betaproteobacteria</taxon>
        <taxon>Burkholderiales</taxon>
        <taxon>Burkholderiaceae</taxon>
        <taxon>Cupriavidus</taxon>
    </lineage>
</organism>
<dbReference type="AlphaFoldDB" id="A0A562BK05"/>
<dbReference type="PANTHER" id="PTHR43884">
    <property type="entry name" value="ACYL-COA DEHYDROGENASE"/>
    <property type="match status" value="1"/>
</dbReference>
<dbReference type="Pfam" id="PF00441">
    <property type="entry name" value="Acyl-CoA_dh_1"/>
    <property type="match status" value="1"/>
</dbReference>
<reference evidence="7 8" key="1">
    <citation type="submission" date="2019-07" db="EMBL/GenBank/DDBJ databases">
        <title>Genome sequencing of lignin-degrading bacterial isolates.</title>
        <authorList>
            <person name="Gladden J."/>
        </authorList>
    </citation>
    <scope>NUCLEOTIDE SEQUENCE [LARGE SCALE GENOMIC DNA]</scope>
    <source>
        <strain evidence="7 8">J11</strain>
    </source>
</reference>
<comment type="similarity">
    <text evidence="2">Belongs to the acyl-CoA dehydrogenase family.</text>
</comment>
<dbReference type="InterPro" id="IPR037069">
    <property type="entry name" value="AcylCoA_DH/ox_N_sf"/>
</dbReference>
<dbReference type="GO" id="GO:0003995">
    <property type="term" value="F:acyl-CoA dehydrogenase activity"/>
    <property type="evidence" value="ECO:0007669"/>
    <property type="project" value="TreeGrafter"/>
</dbReference>
<dbReference type="Proteomes" id="UP000318141">
    <property type="component" value="Unassembled WGS sequence"/>
</dbReference>
<dbReference type="Gene3D" id="1.20.140.10">
    <property type="entry name" value="Butyryl-CoA Dehydrogenase, subunit A, domain 3"/>
    <property type="match status" value="1"/>
</dbReference>
<feature type="domain" description="Acyl-CoA dehydrogenase/oxidase C-terminal" evidence="6">
    <location>
        <begin position="208"/>
        <end position="327"/>
    </location>
</feature>
<comment type="cofactor">
    <cofactor evidence="1">
        <name>FAD</name>
        <dbReference type="ChEBI" id="CHEBI:57692"/>
    </cofactor>
</comment>
<evidence type="ECO:0000256" key="4">
    <source>
        <dbReference type="ARBA" id="ARBA00022827"/>
    </source>
</evidence>
<comment type="caution">
    <text evidence="7">The sequence shown here is derived from an EMBL/GenBank/DDBJ whole genome shotgun (WGS) entry which is preliminary data.</text>
</comment>
<dbReference type="SUPFAM" id="SSF56645">
    <property type="entry name" value="Acyl-CoA dehydrogenase NM domain-like"/>
    <property type="match status" value="1"/>
</dbReference>
<dbReference type="PANTHER" id="PTHR43884:SF20">
    <property type="entry name" value="ACYL-COA DEHYDROGENASE FADE28"/>
    <property type="match status" value="1"/>
</dbReference>
<evidence type="ECO:0000256" key="3">
    <source>
        <dbReference type="ARBA" id="ARBA00022630"/>
    </source>
</evidence>
<dbReference type="InterPro" id="IPR009075">
    <property type="entry name" value="AcylCo_DH/oxidase_C"/>
</dbReference>
<evidence type="ECO:0000256" key="5">
    <source>
        <dbReference type="ARBA" id="ARBA00023002"/>
    </source>
</evidence>
<sequence length="358" mass="37725">MSELEQMLADSAQRLFGNEVTVARIEAAERGEWSGSLWETVEASGLPRLFAAEDAGGAEASWQEALPALLAASRSLAPLPFVETALCGWLLTQLSMPMPEGVLTLAEAGDGASARVDGGQWRFDGAVSAPWGRHAGYIVVRADVAGGSGGKAWLLLSTAGAAIDVNSNLAGEPRDTLRFDAATAVGAAVPDAGHMLADDDAPRALGALARSIQMAGALERVLEQTVQYASERIQFGRPIGKFQAIQQQLAVLANEVVAARMAVAGACAAMAEPRWLWQAMVAKVICGHAAGRVAAIAHQVHGAIGFTYEHSLHFATRRLWSWRAEYGNEAHWSRAIGARAIRRGGAALWPDITGTAAD</sequence>
<evidence type="ECO:0000313" key="8">
    <source>
        <dbReference type="Proteomes" id="UP000318141"/>
    </source>
</evidence>
<keyword evidence="4" id="KW-0274">FAD</keyword>
<dbReference type="InterPro" id="IPR036250">
    <property type="entry name" value="AcylCo_DH-like_C"/>
</dbReference>
<proteinExistence type="inferred from homology"/>
<protein>
    <submittedName>
        <fullName evidence="7">Acyl-CoA dehydrogenase</fullName>
    </submittedName>
</protein>
<dbReference type="Gene3D" id="1.10.540.10">
    <property type="entry name" value="Acyl-CoA dehydrogenase/oxidase, N-terminal domain"/>
    <property type="match status" value="1"/>
</dbReference>